<name>A0A7E4W652_PANRE</name>
<dbReference type="AlphaFoldDB" id="A0A7E4W652"/>
<reference evidence="1" key="1">
    <citation type="journal article" date="2013" name="Genetics">
        <title>The draft genome and transcriptome of Panagrellus redivivus are shaped by the harsh demands of a free-living lifestyle.</title>
        <authorList>
            <person name="Srinivasan J."/>
            <person name="Dillman A.R."/>
            <person name="Macchietto M.G."/>
            <person name="Heikkinen L."/>
            <person name="Lakso M."/>
            <person name="Fracchia K.M."/>
            <person name="Antoshechkin I."/>
            <person name="Mortazavi A."/>
            <person name="Wong G."/>
            <person name="Sternberg P.W."/>
        </authorList>
    </citation>
    <scope>NUCLEOTIDE SEQUENCE [LARGE SCALE GENOMIC DNA]</scope>
    <source>
        <strain evidence="1">MT8872</strain>
    </source>
</reference>
<protein>
    <submittedName>
        <fullName evidence="2">Uncharacterized protein</fullName>
    </submittedName>
</protein>
<evidence type="ECO:0000313" key="1">
    <source>
        <dbReference type="Proteomes" id="UP000492821"/>
    </source>
</evidence>
<evidence type="ECO:0000313" key="2">
    <source>
        <dbReference type="WBParaSite" id="Pan_g7544.t1"/>
    </source>
</evidence>
<keyword evidence="1" id="KW-1185">Reference proteome</keyword>
<sequence>MEEKCRCLGGMSDFASFLVFCVRPEPAGLIGPAGQALKERRNPGEGQGEDLEEKGVLFLWEVDLAHEL</sequence>
<proteinExistence type="predicted"/>
<dbReference type="Proteomes" id="UP000492821">
    <property type="component" value="Unassembled WGS sequence"/>
</dbReference>
<reference evidence="2" key="2">
    <citation type="submission" date="2020-10" db="UniProtKB">
        <authorList>
            <consortium name="WormBaseParasite"/>
        </authorList>
    </citation>
    <scope>IDENTIFICATION</scope>
</reference>
<organism evidence="1 2">
    <name type="scientific">Panagrellus redivivus</name>
    <name type="common">Microworm</name>
    <dbReference type="NCBI Taxonomy" id="6233"/>
    <lineage>
        <taxon>Eukaryota</taxon>
        <taxon>Metazoa</taxon>
        <taxon>Ecdysozoa</taxon>
        <taxon>Nematoda</taxon>
        <taxon>Chromadorea</taxon>
        <taxon>Rhabditida</taxon>
        <taxon>Tylenchina</taxon>
        <taxon>Panagrolaimomorpha</taxon>
        <taxon>Panagrolaimoidea</taxon>
        <taxon>Panagrolaimidae</taxon>
        <taxon>Panagrellus</taxon>
    </lineage>
</organism>
<dbReference type="WBParaSite" id="Pan_g7544.t1">
    <property type="protein sequence ID" value="Pan_g7544.t1"/>
    <property type="gene ID" value="Pan_g7544"/>
</dbReference>
<accession>A0A7E4W652</accession>